<dbReference type="AlphaFoldDB" id="A0A506PNC4"/>
<feature type="binding site" evidence="1">
    <location>
        <begin position="3"/>
        <end position="7"/>
    </location>
    <ligand>
        <name>ATP</name>
        <dbReference type="ChEBI" id="CHEBI:30616"/>
    </ligand>
</feature>
<dbReference type="InterPro" id="IPR002698">
    <property type="entry name" value="FTHF_cligase"/>
</dbReference>
<feature type="binding site" evidence="1">
    <location>
        <position position="55"/>
    </location>
    <ligand>
        <name>substrate</name>
    </ligand>
</feature>
<dbReference type="SUPFAM" id="SSF100950">
    <property type="entry name" value="NagB/RpiA/CoA transferase-like"/>
    <property type="match status" value="1"/>
</dbReference>
<comment type="similarity">
    <text evidence="2">Belongs to the 5-formyltetrahydrofolate cyclo-ligase family.</text>
</comment>
<accession>A0A506PNC4</accession>
<dbReference type="GO" id="GO:0030272">
    <property type="term" value="F:5-formyltetrahydrofolate cyclo-ligase activity"/>
    <property type="evidence" value="ECO:0007669"/>
    <property type="project" value="UniProtKB-EC"/>
</dbReference>
<name>A0A506PNC4_9FLAO</name>
<dbReference type="InterPro" id="IPR024185">
    <property type="entry name" value="FTHF_cligase-like_sf"/>
</dbReference>
<feature type="binding site" evidence="1">
    <location>
        <position position="50"/>
    </location>
    <ligand>
        <name>substrate</name>
    </ligand>
</feature>
<proteinExistence type="inferred from homology"/>
<keyword evidence="4" id="KW-1185">Reference proteome</keyword>
<reference evidence="3 4" key="1">
    <citation type="submission" date="2019-06" db="EMBL/GenBank/DDBJ databases">
        <title>Flavobacteriaceae Paucihalobacterium erythroidium CWB-1, complete genome.</title>
        <authorList>
            <person name="Wu S."/>
        </authorList>
    </citation>
    <scope>NUCLEOTIDE SEQUENCE [LARGE SCALE GENOMIC DNA]</scope>
    <source>
        <strain evidence="3 4">CWB-1</strain>
    </source>
</reference>
<evidence type="ECO:0000256" key="2">
    <source>
        <dbReference type="RuleBase" id="RU361279"/>
    </source>
</evidence>
<dbReference type="EMBL" id="VHIQ01000002">
    <property type="protein sequence ID" value="TPV34715.1"/>
    <property type="molecule type" value="Genomic_DNA"/>
</dbReference>
<evidence type="ECO:0000313" key="3">
    <source>
        <dbReference type="EMBL" id="TPV34715.1"/>
    </source>
</evidence>
<dbReference type="InterPro" id="IPR037171">
    <property type="entry name" value="NagB/RpiA_transferase-like"/>
</dbReference>
<dbReference type="Pfam" id="PF01812">
    <property type="entry name" value="5-FTHF_cyc-lig"/>
    <property type="match status" value="1"/>
</dbReference>
<keyword evidence="1 2" id="KW-0547">Nucleotide-binding</keyword>
<organism evidence="3 4">
    <name type="scientific">Paucihalobacter ruber</name>
    <dbReference type="NCBI Taxonomy" id="2567861"/>
    <lineage>
        <taxon>Bacteria</taxon>
        <taxon>Pseudomonadati</taxon>
        <taxon>Bacteroidota</taxon>
        <taxon>Flavobacteriia</taxon>
        <taxon>Flavobacteriales</taxon>
        <taxon>Flavobacteriaceae</taxon>
        <taxon>Paucihalobacter</taxon>
    </lineage>
</organism>
<dbReference type="GO" id="GO:0035999">
    <property type="term" value="P:tetrahydrofolate interconversion"/>
    <property type="evidence" value="ECO:0007669"/>
    <property type="project" value="TreeGrafter"/>
</dbReference>
<dbReference type="PANTHER" id="PTHR23407:SF11">
    <property type="entry name" value="CHROMOSOME UNDETERMINED SCAFFOLD_24, WHOLE GENOME SHOTGUN SEQUENCE"/>
    <property type="match status" value="1"/>
</dbReference>
<keyword evidence="2" id="KW-0460">Magnesium</keyword>
<feature type="binding site" evidence="1">
    <location>
        <begin position="132"/>
        <end position="140"/>
    </location>
    <ligand>
        <name>ATP</name>
        <dbReference type="ChEBI" id="CHEBI:30616"/>
    </ligand>
</feature>
<dbReference type="EC" id="6.3.3.2" evidence="2"/>
<gene>
    <name evidence="3" type="ORF">FJ651_04065</name>
</gene>
<dbReference type="GO" id="GO:0005524">
    <property type="term" value="F:ATP binding"/>
    <property type="evidence" value="ECO:0007669"/>
    <property type="project" value="UniProtKB-KW"/>
</dbReference>
<comment type="catalytic activity">
    <reaction evidence="2">
        <text>(6S)-5-formyl-5,6,7,8-tetrahydrofolate + ATP = (6R)-5,10-methenyltetrahydrofolate + ADP + phosphate</text>
        <dbReference type="Rhea" id="RHEA:10488"/>
        <dbReference type="ChEBI" id="CHEBI:30616"/>
        <dbReference type="ChEBI" id="CHEBI:43474"/>
        <dbReference type="ChEBI" id="CHEBI:57455"/>
        <dbReference type="ChEBI" id="CHEBI:57457"/>
        <dbReference type="ChEBI" id="CHEBI:456216"/>
        <dbReference type="EC" id="6.3.3.2"/>
    </reaction>
</comment>
<comment type="cofactor">
    <cofactor evidence="2">
        <name>Mg(2+)</name>
        <dbReference type="ChEBI" id="CHEBI:18420"/>
    </cofactor>
</comment>
<dbReference type="PANTHER" id="PTHR23407">
    <property type="entry name" value="ATPASE INHIBITOR/5-FORMYLTETRAHYDROFOLATE CYCLO-LIGASE"/>
    <property type="match status" value="1"/>
</dbReference>
<dbReference type="OrthoDB" id="9801938at2"/>
<dbReference type="RefSeq" id="WP_140989138.1">
    <property type="nucleotide sequence ID" value="NZ_VHIQ01000002.1"/>
</dbReference>
<evidence type="ECO:0000256" key="1">
    <source>
        <dbReference type="PIRSR" id="PIRSR006806-1"/>
    </source>
</evidence>
<dbReference type="NCBIfam" id="TIGR02727">
    <property type="entry name" value="MTHFS_bact"/>
    <property type="match status" value="1"/>
</dbReference>
<dbReference type="GO" id="GO:0009396">
    <property type="term" value="P:folic acid-containing compound biosynthetic process"/>
    <property type="evidence" value="ECO:0007669"/>
    <property type="project" value="TreeGrafter"/>
</dbReference>
<protein>
    <recommendedName>
        <fullName evidence="2">5-formyltetrahydrofolate cyclo-ligase</fullName>
        <ecNumber evidence="2">6.3.3.2</ecNumber>
    </recommendedName>
</protein>
<evidence type="ECO:0000313" key="4">
    <source>
        <dbReference type="Proteomes" id="UP000317332"/>
    </source>
</evidence>
<dbReference type="Gene3D" id="3.40.50.10420">
    <property type="entry name" value="NagB/RpiA/CoA transferase-like"/>
    <property type="match status" value="1"/>
</dbReference>
<keyword evidence="3" id="KW-0436">Ligase</keyword>
<dbReference type="PIRSF" id="PIRSF006806">
    <property type="entry name" value="FTHF_cligase"/>
    <property type="match status" value="1"/>
</dbReference>
<keyword evidence="1 2" id="KW-0067">ATP-binding</keyword>
<keyword evidence="2" id="KW-0479">Metal-binding</keyword>
<sequence length="190" mass="21945">MIKTQLRKLYKDKRARLSDDEVDSLSMAIANRCLNLDIWDFNCYHIHLSIERHKEINTTYLLNILQGKDKTVVIPKTDFSTLNLQHYLLDDNTRLAVNSYGIPEPVNGILINEQQIDVVFVPLLAFDEKGNRVGYGKGFYDRFLSGCRPDCLKIGLSFFNAEAEIEDINSNDVLLNFCVTPEKIYKFNYI</sequence>
<dbReference type="Proteomes" id="UP000317332">
    <property type="component" value="Unassembled WGS sequence"/>
</dbReference>
<comment type="caution">
    <text evidence="3">The sequence shown here is derived from an EMBL/GenBank/DDBJ whole genome shotgun (WGS) entry which is preliminary data.</text>
</comment>
<dbReference type="GO" id="GO:0046872">
    <property type="term" value="F:metal ion binding"/>
    <property type="evidence" value="ECO:0007669"/>
    <property type="project" value="UniProtKB-KW"/>
</dbReference>